<reference evidence="2 3" key="1">
    <citation type="submission" date="2021-02" db="EMBL/GenBank/DDBJ databases">
        <title>Porcisia hertigi Genome sequencing and assembly.</title>
        <authorList>
            <person name="Almutairi H."/>
            <person name="Gatherer D."/>
        </authorList>
    </citation>
    <scope>NUCLEOTIDE SEQUENCE [LARGE SCALE GENOMIC DNA]</scope>
    <source>
        <strain evidence="2 3">C119</strain>
    </source>
</reference>
<evidence type="ECO:0000259" key="1">
    <source>
        <dbReference type="PROSITE" id="PS50042"/>
    </source>
</evidence>
<dbReference type="OrthoDB" id="417078at2759"/>
<dbReference type="GO" id="GO:0005829">
    <property type="term" value="C:cytosol"/>
    <property type="evidence" value="ECO:0007669"/>
    <property type="project" value="TreeGrafter"/>
</dbReference>
<dbReference type="EMBL" id="JAFJZO010000032">
    <property type="protein sequence ID" value="KAG5496458.1"/>
    <property type="molecule type" value="Genomic_DNA"/>
</dbReference>
<protein>
    <recommendedName>
        <fullName evidence="1">Cyclic nucleotide-binding domain-containing protein</fullName>
    </recommendedName>
</protein>
<accession>A0A836IA34</accession>
<dbReference type="SMART" id="SM00100">
    <property type="entry name" value="cNMP"/>
    <property type="match status" value="1"/>
</dbReference>
<proteinExistence type="predicted"/>
<name>A0A836IA34_9TRYP</name>
<evidence type="ECO:0000313" key="2">
    <source>
        <dbReference type="EMBL" id="KAG5496458.1"/>
    </source>
</evidence>
<feature type="domain" description="Cyclic nucleotide-binding" evidence="1">
    <location>
        <begin position="237"/>
        <end position="346"/>
    </location>
</feature>
<dbReference type="InterPro" id="IPR050503">
    <property type="entry name" value="cAMP-dep_PK_reg_su-like"/>
</dbReference>
<evidence type="ECO:0000313" key="3">
    <source>
        <dbReference type="Proteomes" id="UP000674318"/>
    </source>
</evidence>
<feature type="domain" description="Cyclic nucleotide-binding" evidence="1">
    <location>
        <begin position="386"/>
        <end position="485"/>
    </location>
</feature>
<dbReference type="InterPro" id="IPR018490">
    <property type="entry name" value="cNMP-bd_dom_sf"/>
</dbReference>
<keyword evidence="3" id="KW-1185">Reference proteome</keyword>
<dbReference type="RefSeq" id="XP_067754941.1">
    <property type="nucleotide sequence ID" value="XM_067898784.1"/>
</dbReference>
<dbReference type="KEGG" id="phet:94288861"/>
<comment type="caution">
    <text evidence="2">The sequence shown here is derived from an EMBL/GenBank/DDBJ whole genome shotgun (WGS) entry which is preliminary data.</text>
</comment>
<dbReference type="PANTHER" id="PTHR11635:SF164">
    <property type="entry name" value="NUCLEOTIDE-BINDING PROTEIN, PUTATIVE-RELATED"/>
    <property type="match status" value="1"/>
</dbReference>
<dbReference type="Gene3D" id="2.60.120.10">
    <property type="entry name" value="Jelly Rolls"/>
    <property type="match status" value="3"/>
</dbReference>
<gene>
    <name evidence="2" type="ORF">JKF63_02760</name>
</gene>
<dbReference type="GO" id="GO:0030552">
    <property type="term" value="F:cAMP binding"/>
    <property type="evidence" value="ECO:0007669"/>
    <property type="project" value="TreeGrafter"/>
</dbReference>
<dbReference type="CDD" id="cd00038">
    <property type="entry name" value="CAP_ED"/>
    <property type="match status" value="2"/>
</dbReference>
<dbReference type="Proteomes" id="UP000674318">
    <property type="component" value="Chromosome 32"/>
</dbReference>
<dbReference type="InterPro" id="IPR014710">
    <property type="entry name" value="RmlC-like_jellyroll"/>
</dbReference>
<organism evidence="2 3">
    <name type="scientific">Porcisia hertigi</name>
    <dbReference type="NCBI Taxonomy" id="2761500"/>
    <lineage>
        <taxon>Eukaryota</taxon>
        <taxon>Discoba</taxon>
        <taxon>Euglenozoa</taxon>
        <taxon>Kinetoplastea</taxon>
        <taxon>Metakinetoplastina</taxon>
        <taxon>Trypanosomatida</taxon>
        <taxon>Trypanosomatidae</taxon>
        <taxon>Leishmaniinae</taxon>
        <taxon>Porcisia</taxon>
    </lineage>
</organism>
<dbReference type="SUPFAM" id="SSF51206">
    <property type="entry name" value="cAMP-binding domain-like"/>
    <property type="match status" value="3"/>
</dbReference>
<dbReference type="InterPro" id="IPR000595">
    <property type="entry name" value="cNMP-bd_dom"/>
</dbReference>
<dbReference type="PANTHER" id="PTHR11635">
    <property type="entry name" value="CAMP-DEPENDENT PROTEIN KINASE REGULATORY CHAIN"/>
    <property type="match status" value="1"/>
</dbReference>
<dbReference type="GO" id="GO:0034236">
    <property type="term" value="F:protein kinase A catalytic subunit binding"/>
    <property type="evidence" value="ECO:0007669"/>
    <property type="project" value="TreeGrafter"/>
</dbReference>
<dbReference type="GeneID" id="94288861"/>
<dbReference type="AlphaFoldDB" id="A0A836IA34"/>
<dbReference type="PROSITE" id="PS50042">
    <property type="entry name" value="CNMP_BINDING_3"/>
    <property type="match status" value="2"/>
</dbReference>
<sequence length="704" mass="80687">MMKHKSSKRAFLTDVAFSGPTREDTLSEKDEFLAPLVPFHVPPMPHAAVSKHYVPVHPLPYSRGRTARALPEWERKLILSRLQKAKPLDTDRFQKRLLHAKMRNTREYIRRVRDRVEDATRLDIEAGRASFDHAERRREIIFYKHQNLLEIRRREQTLSRARKWCTIVVCHVFLAALIQERQVQEAFKTFRFLMGPMARRFLALRARRRKAAEQTRQHLDEIPFPSPQVIQSMRGTFFEGWPAALLEKLVEKAKPSYLPKGSYLMHEGDIGRSMFMITLGTISIVLRKKSRDKRRTKENSSGVFELKAPCYAGEFALVCKEPRSASIICETGVGCWAISPEDYDEVAKYLSPQVASKQREATDVRRRENLKRFFPLNLPFLRNFPYFVKFSDTSLLKLIDSVEPIVLHNSDFLFRKGEFDSSTYFVQDGEAVMRDDETADRKILKGTCLGAFECSCGVNEPKRTSVVSINYCDVWRLRRDVLIDIGMTEPSALLHCRSAAKKDRGLQMQKSKLALRCFRKDPYMSFCCPTSILTRLFELSTPTVFLNGERLTVMGQTLNALIFVMCGVVDVTRTRNESQKTSRVHVSADTDSDASIRNANVPFIGLSRVIGAYEFALSLTKYACSVTSVGLTEAFVVQRAQLDACVPLGLRDVMHDNLRSRDCISRAFKLENSGLLYNESALSFARIYRDMRVHQRDIDVSGCL</sequence>
<dbReference type="Pfam" id="PF00027">
    <property type="entry name" value="cNMP_binding"/>
    <property type="match status" value="1"/>
</dbReference>
<dbReference type="GO" id="GO:0005952">
    <property type="term" value="C:cAMP-dependent protein kinase complex"/>
    <property type="evidence" value="ECO:0007669"/>
    <property type="project" value="InterPro"/>
</dbReference>
<dbReference type="GO" id="GO:0004862">
    <property type="term" value="F:cAMP-dependent protein kinase inhibitor activity"/>
    <property type="evidence" value="ECO:0007669"/>
    <property type="project" value="TreeGrafter"/>
</dbReference>